<accession>A0A212L486</accession>
<proteinExistence type="predicted"/>
<gene>
    <name evidence="1" type="ORF">KL86DES1_20542</name>
</gene>
<dbReference type="AlphaFoldDB" id="A0A212L486"/>
<protein>
    <submittedName>
        <fullName evidence="1">Acylneuraminate cytidylyltransferase (Modular protein)</fullName>
    </submittedName>
</protein>
<dbReference type="GO" id="GO:0005829">
    <property type="term" value="C:cytosol"/>
    <property type="evidence" value="ECO:0007669"/>
    <property type="project" value="TreeGrafter"/>
</dbReference>
<sequence>MYILKVYGTLTSAFNRADKLRLRLRSERLLTQTSEQCKSYIALAALFQFNAHLFSKEAFMSSKGKVVAIVQARLGSSRLPLKSLLCLRDVPVIDWVTRRLGACARLDSIMVAVPETPLDVVLLEHLRRRGIPCMAGPEDDVLARFCQAAQLADAGLVVRVCADNPLIWSGAVDRLVDFYRQGHWDYAYNHIPRNNLWPDGLGAEILSRGLLEDMGRKATQPSQREHCLNYIWDNAADFRIGTFDPAENWLRRPDLRLDMDRPDDFRRLALLPISPDMDARAIVDVCGTACAKV</sequence>
<keyword evidence="1" id="KW-0548">Nucleotidyltransferase</keyword>
<dbReference type="PANTHER" id="PTHR42866">
    <property type="entry name" value="3-DEOXY-MANNO-OCTULOSONATE CYTIDYLYLTRANSFERASE"/>
    <property type="match status" value="1"/>
</dbReference>
<reference evidence="1" key="1">
    <citation type="submission" date="2016-08" db="EMBL/GenBank/DDBJ databases">
        <authorList>
            <person name="Seilhamer J.J."/>
        </authorList>
    </citation>
    <scope>NUCLEOTIDE SEQUENCE</scope>
    <source>
        <strain evidence="1">86-1</strain>
    </source>
</reference>
<dbReference type="Pfam" id="PF02348">
    <property type="entry name" value="CTP_transf_3"/>
    <property type="match status" value="1"/>
</dbReference>
<dbReference type="InterPro" id="IPR003329">
    <property type="entry name" value="Cytidylyl_trans"/>
</dbReference>
<dbReference type="GO" id="GO:0016779">
    <property type="term" value="F:nucleotidyltransferase activity"/>
    <property type="evidence" value="ECO:0007669"/>
    <property type="project" value="UniProtKB-KW"/>
</dbReference>
<dbReference type="InterPro" id="IPR029044">
    <property type="entry name" value="Nucleotide-diphossugar_trans"/>
</dbReference>
<dbReference type="PANTHER" id="PTHR42866:SF1">
    <property type="entry name" value="SPORE COAT POLYSACCHARIDE BIOSYNTHESIS PROTEIN SPSF"/>
    <property type="match status" value="1"/>
</dbReference>
<organism evidence="1">
    <name type="scientific">uncultured Desulfovibrio sp</name>
    <dbReference type="NCBI Taxonomy" id="167968"/>
    <lineage>
        <taxon>Bacteria</taxon>
        <taxon>Pseudomonadati</taxon>
        <taxon>Thermodesulfobacteriota</taxon>
        <taxon>Desulfovibrionia</taxon>
        <taxon>Desulfovibrionales</taxon>
        <taxon>Desulfovibrionaceae</taxon>
        <taxon>Desulfovibrio</taxon>
        <taxon>environmental samples</taxon>
    </lineage>
</organism>
<name>A0A212L486_9BACT</name>
<dbReference type="Gene3D" id="3.90.550.10">
    <property type="entry name" value="Spore Coat Polysaccharide Biosynthesis Protein SpsA, Chain A"/>
    <property type="match status" value="1"/>
</dbReference>
<dbReference type="EMBL" id="FMJC01000002">
    <property type="protein sequence ID" value="SCM72338.1"/>
    <property type="molecule type" value="Genomic_DNA"/>
</dbReference>
<dbReference type="SUPFAM" id="SSF53448">
    <property type="entry name" value="Nucleotide-diphospho-sugar transferases"/>
    <property type="match status" value="1"/>
</dbReference>
<keyword evidence="1" id="KW-0808">Transferase</keyword>
<evidence type="ECO:0000313" key="1">
    <source>
        <dbReference type="EMBL" id="SCM72338.1"/>
    </source>
</evidence>